<feature type="transmembrane region" description="Helical" evidence="8">
    <location>
        <begin position="12"/>
        <end position="28"/>
    </location>
</feature>
<gene>
    <name evidence="8" type="primary">menA</name>
    <name evidence="10" type="ORF">KMW28_11230</name>
</gene>
<dbReference type="PANTHER" id="PTHR13929">
    <property type="entry name" value="1,4-DIHYDROXY-2-NAPHTHOATE OCTAPRENYLTRANSFERASE"/>
    <property type="match status" value="1"/>
</dbReference>
<evidence type="ECO:0000256" key="4">
    <source>
        <dbReference type="ARBA" id="ARBA00022679"/>
    </source>
</evidence>
<dbReference type="Pfam" id="PF01040">
    <property type="entry name" value="UbiA"/>
    <property type="match status" value="1"/>
</dbReference>
<dbReference type="Gene3D" id="1.10.357.140">
    <property type="entry name" value="UbiA prenyltransferase"/>
    <property type="match status" value="1"/>
</dbReference>
<comment type="catalytic activity">
    <reaction evidence="8">
        <text>an all-trans-polyprenyl diphosphate + 1,4-dihydroxy-2-naphthoate + H(+) = a 2-demethylmenaquinol + CO2 + diphosphate</text>
        <dbReference type="Rhea" id="RHEA:26478"/>
        <dbReference type="Rhea" id="RHEA-COMP:9563"/>
        <dbReference type="Rhea" id="RHEA-COMP:9564"/>
        <dbReference type="ChEBI" id="CHEBI:11173"/>
        <dbReference type="ChEBI" id="CHEBI:15378"/>
        <dbReference type="ChEBI" id="CHEBI:16526"/>
        <dbReference type="ChEBI" id="CHEBI:33019"/>
        <dbReference type="ChEBI" id="CHEBI:55437"/>
        <dbReference type="ChEBI" id="CHEBI:58914"/>
        <dbReference type="EC" id="2.5.1.74"/>
    </reaction>
</comment>
<keyword evidence="4 8" id="KW-0808">Transferase</keyword>
<dbReference type="InterPro" id="IPR000537">
    <property type="entry name" value="UbiA_prenyltransferase"/>
</dbReference>
<feature type="transmembrane region" description="Helical" evidence="8">
    <location>
        <begin position="218"/>
        <end position="240"/>
    </location>
</feature>
<keyword evidence="2 8" id="KW-0474">Menaquinone biosynthesis</keyword>
<name>A0AAX1MY18_9BACT</name>
<dbReference type="KEGG" id="fya:KMW28_11230"/>
<organism evidence="10 11">
    <name type="scientific">Flammeovirga yaeyamensis</name>
    <dbReference type="NCBI Taxonomy" id="367791"/>
    <lineage>
        <taxon>Bacteria</taxon>
        <taxon>Pseudomonadati</taxon>
        <taxon>Bacteroidota</taxon>
        <taxon>Cytophagia</taxon>
        <taxon>Cytophagales</taxon>
        <taxon>Flammeovirgaceae</taxon>
        <taxon>Flammeovirga</taxon>
    </lineage>
</organism>
<dbReference type="PANTHER" id="PTHR13929:SF0">
    <property type="entry name" value="UBIA PRENYLTRANSFERASE DOMAIN-CONTAINING PROTEIN 1"/>
    <property type="match status" value="1"/>
</dbReference>
<reference evidence="10 11" key="1">
    <citation type="submission" date="2021-05" db="EMBL/GenBank/DDBJ databases">
        <title>Comparative genomic studies on the polysaccharide-degrading batcterial strains of the Flammeovirga genus.</title>
        <authorList>
            <person name="Zewei F."/>
            <person name="Zheng Z."/>
            <person name="Yu L."/>
            <person name="Ruyue G."/>
            <person name="Yanhong M."/>
            <person name="Yuanyuan C."/>
            <person name="Jingyan G."/>
            <person name="Wenjun H."/>
        </authorList>
    </citation>
    <scope>NUCLEOTIDE SEQUENCE [LARGE SCALE GENOMIC DNA]</scope>
    <source>
        <strain evidence="10 11">NBRC:100898</strain>
    </source>
</reference>
<dbReference type="NCBIfam" id="TIGR00751">
    <property type="entry name" value="menA"/>
    <property type="match status" value="1"/>
</dbReference>
<feature type="transmembrane region" description="Helical" evidence="8">
    <location>
        <begin position="92"/>
        <end position="112"/>
    </location>
</feature>
<comment type="similarity">
    <text evidence="8">Belongs to the MenA family. Type 1 subfamily.</text>
</comment>
<dbReference type="RefSeq" id="WP_169663336.1">
    <property type="nucleotide sequence ID" value="NZ_CP076132.1"/>
</dbReference>
<dbReference type="EMBL" id="CP076132">
    <property type="protein sequence ID" value="QWG00224.1"/>
    <property type="molecule type" value="Genomic_DNA"/>
</dbReference>
<dbReference type="HAMAP" id="MF_01937">
    <property type="entry name" value="MenA_1"/>
    <property type="match status" value="1"/>
</dbReference>
<dbReference type="GO" id="GO:0005886">
    <property type="term" value="C:plasma membrane"/>
    <property type="evidence" value="ECO:0007669"/>
    <property type="project" value="UniProtKB-SubCell"/>
</dbReference>
<dbReference type="GO" id="GO:0046428">
    <property type="term" value="F:1,4-dihydroxy-2-naphthoate polyprenyltransferase activity"/>
    <property type="evidence" value="ECO:0007669"/>
    <property type="project" value="UniProtKB-UniRule"/>
</dbReference>
<keyword evidence="11" id="KW-1185">Reference proteome</keyword>
<evidence type="ECO:0000256" key="3">
    <source>
        <dbReference type="ARBA" id="ARBA00022475"/>
    </source>
</evidence>
<evidence type="ECO:0000256" key="8">
    <source>
        <dbReference type="HAMAP-Rule" id="MF_01937"/>
    </source>
</evidence>
<dbReference type="PIRSF" id="PIRSF005355">
    <property type="entry name" value="UBIAD1"/>
    <property type="match status" value="1"/>
</dbReference>
<dbReference type="EC" id="2.5.1.74" evidence="8 9"/>
<keyword evidence="7 8" id="KW-0472">Membrane</keyword>
<evidence type="ECO:0000256" key="2">
    <source>
        <dbReference type="ARBA" id="ARBA00022428"/>
    </source>
</evidence>
<dbReference type="AlphaFoldDB" id="A0AAX1MY18"/>
<dbReference type="InterPro" id="IPR004657">
    <property type="entry name" value="MenA"/>
</dbReference>
<keyword evidence="5 8" id="KW-0812">Transmembrane</keyword>
<evidence type="ECO:0000256" key="6">
    <source>
        <dbReference type="ARBA" id="ARBA00022989"/>
    </source>
</evidence>
<dbReference type="InterPro" id="IPR026046">
    <property type="entry name" value="UBIAD1"/>
</dbReference>
<dbReference type="NCBIfam" id="NF004750">
    <property type="entry name" value="PRK06080.1-2"/>
    <property type="match status" value="1"/>
</dbReference>
<feature type="transmembrane region" description="Helical" evidence="8">
    <location>
        <begin position="276"/>
        <end position="301"/>
    </location>
</feature>
<evidence type="ECO:0000256" key="5">
    <source>
        <dbReference type="ARBA" id="ARBA00022692"/>
    </source>
</evidence>
<evidence type="ECO:0000313" key="11">
    <source>
        <dbReference type="Proteomes" id="UP000678679"/>
    </source>
</evidence>
<protein>
    <recommendedName>
        <fullName evidence="8 9">1,4-dihydroxy-2-naphthoate octaprenyltransferase</fullName>
        <shortName evidence="8">DHNA-octaprenyltransferase</shortName>
        <ecNumber evidence="8 9">2.5.1.74</ecNumber>
    </recommendedName>
</protein>
<evidence type="ECO:0000256" key="9">
    <source>
        <dbReference type="NCBIfam" id="TIGR00751"/>
    </source>
</evidence>
<dbReference type="CDD" id="cd13962">
    <property type="entry name" value="PT_UbiA_UBIAD1"/>
    <property type="match status" value="1"/>
</dbReference>
<accession>A0AAX1MY18</accession>
<evidence type="ECO:0000313" key="10">
    <source>
        <dbReference type="EMBL" id="QWG00224.1"/>
    </source>
</evidence>
<evidence type="ECO:0000256" key="7">
    <source>
        <dbReference type="ARBA" id="ARBA00023136"/>
    </source>
</evidence>
<comment type="pathway">
    <text evidence="8">Quinol/quinone metabolism; menaquinone biosynthesis; menaquinol from 1,4-dihydroxy-2-naphthoate: step 1/2.</text>
</comment>
<comment type="function">
    <text evidence="8">Conversion of 1,4-dihydroxy-2-naphthoate (DHNA) to demethylmenaquinone (DMK).</text>
</comment>
<sequence>MKAWIQAFRLRTLPLAISSILLANLMAYKVLQGFFSFEIFWLTILTTVLLQILSNLANDYGDAVNGADHEGRKGPQRAVQSGEISKESMKRAIYIFSALSFVSGIGLLYQSISTLDEFLYFIGLGVLAIIAAITYTAGKKPYGYAGLGDLSVLIFFGWVGVLGSYYLQVGELDITLLFPATACGLLAVAVLNVNNIRDIESDIEAGKKSIPVRLGRKWAVMYHWLLLFSAIICGLCYVYFNYESPLQWLFVIIFPLLRKNGWAVTRLKEPSELDPYLKQMAITSLLFSILFGVTQLLPLYFQF</sequence>
<dbReference type="GO" id="GO:0042371">
    <property type="term" value="P:vitamin K biosynthetic process"/>
    <property type="evidence" value="ECO:0007669"/>
    <property type="project" value="TreeGrafter"/>
</dbReference>
<comment type="subcellular location">
    <subcellularLocation>
        <location evidence="8">Cell membrane</location>
        <topology evidence="8">Multi-pass membrane protein</topology>
    </subcellularLocation>
    <subcellularLocation>
        <location evidence="1">Membrane</location>
        <topology evidence="1">Multi-pass membrane protein</topology>
    </subcellularLocation>
</comment>
<feature type="transmembrane region" description="Helical" evidence="8">
    <location>
        <begin position="34"/>
        <end position="53"/>
    </location>
</feature>
<keyword evidence="3 8" id="KW-1003">Cell membrane</keyword>
<evidence type="ECO:0000256" key="1">
    <source>
        <dbReference type="ARBA" id="ARBA00004141"/>
    </source>
</evidence>
<dbReference type="InterPro" id="IPR044878">
    <property type="entry name" value="UbiA_sf"/>
</dbReference>
<dbReference type="Gene3D" id="1.20.120.1780">
    <property type="entry name" value="UbiA prenyltransferase"/>
    <property type="match status" value="1"/>
</dbReference>
<dbReference type="Proteomes" id="UP000678679">
    <property type="component" value="Chromosome 1"/>
</dbReference>
<feature type="transmembrane region" description="Helical" evidence="8">
    <location>
        <begin position="174"/>
        <end position="197"/>
    </location>
</feature>
<feature type="transmembrane region" description="Helical" evidence="8">
    <location>
        <begin position="118"/>
        <end position="138"/>
    </location>
</feature>
<dbReference type="GO" id="GO:0009234">
    <property type="term" value="P:menaquinone biosynthetic process"/>
    <property type="evidence" value="ECO:0007669"/>
    <property type="project" value="UniProtKB-UniRule"/>
</dbReference>
<feature type="transmembrane region" description="Helical" evidence="8">
    <location>
        <begin position="150"/>
        <end position="168"/>
    </location>
</feature>
<proteinExistence type="inferred from homology"/>
<keyword evidence="6 8" id="KW-1133">Transmembrane helix</keyword>